<keyword evidence="3" id="KW-0576">Peroxisome</keyword>
<dbReference type="EMBL" id="KK107139">
    <property type="protein sequence ID" value="EZA57708.1"/>
    <property type="molecule type" value="Genomic_DNA"/>
</dbReference>
<comment type="subcellular location">
    <subcellularLocation>
        <location evidence="4">Peroxisome membrane</location>
    </subcellularLocation>
</comment>
<evidence type="ECO:0000313" key="7">
    <source>
        <dbReference type="Proteomes" id="UP000053097"/>
    </source>
</evidence>
<dbReference type="OMA" id="KCTPGTI"/>
<evidence type="ECO:0000313" key="5">
    <source>
        <dbReference type="EMBL" id="EZA57708.1"/>
    </source>
</evidence>
<keyword evidence="7" id="KW-1185">Reference proteome</keyword>
<dbReference type="AlphaFoldDB" id="A0A026WP33"/>
<dbReference type="Proteomes" id="UP000279307">
    <property type="component" value="Chromosome 3"/>
</dbReference>
<dbReference type="EMBL" id="QOIP01000003">
    <property type="protein sequence ID" value="RLU24884.1"/>
    <property type="molecule type" value="Genomic_DNA"/>
</dbReference>
<dbReference type="PANTHER" id="PTHR12652">
    <property type="entry name" value="PEROXISOMAL BIOGENESIS FACTOR 11"/>
    <property type="match status" value="1"/>
</dbReference>
<dbReference type="OrthoDB" id="411017at2759"/>
<dbReference type="GO" id="GO:0005778">
    <property type="term" value="C:peroxisomal membrane"/>
    <property type="evidence" value="ECO:0007669"/>
    <property type="project" value="UniProtKB-SubCell"/>
</dbReference>
<name>A0A026WP33_OOCBI</name>
<dbReference type="STRING" id="2015173.A0A026WP33"/>
<evidence type="ECO:0000256" key="1">
    <source>
        <dbReference type="ARBA" id="ARBA00022593"/>
    </source>
</evidence>
<dbReference type="GO" id="GO:0016559">
    <property type="term" value="P:peroxisome fission"/>
    <property type="evidence" value="ECO:0007669"/>
    <property type="project" value="InterPro"/>
</dbReference>
<reference evidence="6" key="2">
    <citation type="journal article" date="2018" name="Genome Res.">
        <title>The genomic architecture and molecular evolution of ant odorant receptors.</title>
        <authorList>
            <person name="McKenzie S.K."/>
            <person name="Kronauer D.J.C."/>
        </authorList>
    </citation>
    <scope>NUCLEOTIDE SEQUENCE [LARGE SCALE GENOMIC DNA]</scope>
    <source>
        <strain evidence="6">Clonal line C1</strain>
    </source>
</reference>
<evidence type="ECO:0000256" key="2">
    <source>
        <dbReference type="ARBA" id="ARBA00023136"/>
    </source>
</evidence>
<reference evidence="5 7" key="1">
    <citation type="journal article" date="2014" name="Curr. Biol.">
        <title>The genome of the clonal raider ant Cerapachys biroi.</title>
        <authorList>
            <person name="Oxley P.R."/>
            <person name="Ji L."/>
            <person name="Fetter-Pruneda I."/>
            <person name="McKenzie S.K."/>
            <person name="Li C."/>
            <person name="Hu H."/>
            <person name="Zhang G."/>
            <person name="Kronauer D.J."/>
        </authorList>
    </citation>
    <scope>NUCLEOTIDE SEQUENCE [LARGE SCALE GENOMIC DNA]</scope>
</reference>
<evidence type="ECO:0000256" key="4">
    <source>
        <dbReference type="ARBA" id="ARBA00046271"/>
    </source>
</evidence>
<sequence>MDIVIKVNELTTGRDKIIRLLQYASRTYWYYAQNSNRTKYSAEILRSLEFTFSSFRKLLRLGRCVDSLYSATKVLKHPDLILRTTLVSAKLANALYLLSDHFIWMGRVGIFKVNLDKWNKAANKYWLVNIIMNIMRDVYEIIKIMQYKGTVLRQQRTVSCLKDHKDVVMDTVKNACDLFIPLTALGITRCTPGTVGLLGVISSFIGLYTIVNPDYKLYPS</sequence>
<reference evidence="6" key="3">
    <citation type="submission" date="2018-07" db="EMBL/GenBank/DDBJ databases">
        <authorList>
            <person name="Mckenzie S.K."/>
            <person name="Kronauer D.J.C."/>
        </authorList>
    </citation>
    <scope>NUCLEOTIDE SEQUENCE</scope>
    <source>
        <strain evidence="6">Clonal line C1</strain>
    </source>
</reference>
<accession>A0A026WP33</accession>
<keyword evidence="1" id="KW-0962">Peroxisome biogenesis</keyword>
<evidence type="ECO:0000256" key="3">
    <source>
        <dbReference type="ARBA" id="ARBA00023140"/>
    </source>
</evidence>
<dbReference type="InterPro" id="IPR008733">
    <property type="entry name" value="PEX11"/>
</dbReference>
<dbReference type="Pfam" id="PF05648">
    <property type="entry name" value="PEX11"/>
    <property type="match status" value="1"/>
</dbReference>
<protein>
    <submittedName>
        <fullName evidence="5">Peroxisomal membrane protein 11B</fullName>
    </submittedName>
</protein>
<evidence type="ECO:0000313" key="6">
    <source>
        <dbReference type="EMBL" id="RLU24884.1"/>
    </source>
</evidence>
<proteinExistence type="predicted"/>
<dbReference type="Proteomes" id="UP000053097">
    <property type="component" value="Unassembled WGS sequence"/>
</dbReference>
<keyword evidence="2" id="KW-0472">Membrane</keyword>
<dbReference type="PANTHER" id="PTHR12652:SF50">
    <property type="entry name" value="PEROXIN 11"/>
    <property type="match status" value="1"/>
</dbReference>
<gene>
    <name evidence="6" type="ORF">DMN91_002975</name>
    <name evidence="5" type="ORF">X777_00808</name>
</gene>
<organism evidence="5 7">
    <name type="scientific">Ooceraea biroi</name>
    <name type="common">Clonal raider ant</name>
    <name type="synonym">Cerapachys biroi</name>
    <dbReference type="NCBI Taxonomy" id="2015173"/>
    <lineage>
        <taxon>Eukaryota</taxon>
        <taxon>Metazoa</taxon>
        <taxon>Ecdysozoa</taxon>
        <taxon>Arthropoda</taxon>
        <taxon>Hexapoda</taxon>
        <taxon>Insecta</taxon>
        <taxon>Pterygota</taxon>
        <taxon>Neoptera</taxon>
        <taxon>Endopterygota</taxon>
        <taxon>Hymenoptera</taxon>
        <taxon>Apocrita</taxon>
        <taxon>Aculeata</taxon>
        <taxon>Formicoidea</taxon>
        <taxon>Formicidae</taxon>
        <taxon>Dorylinae</taxon>
        <taxon>Ooceraea</taxon>
    </lineage>
</organism>